<dbReference type="Gene3D" id="2.130.10.10">
    <property type="entry name" value="YVTN repeat-like/Quinoprotein amine dehydrogenase"/>
    <property type="match status" value="2"/>
</dbReference>
<sequence>MIKYFSVNALFLMLVFLTSCEQNQTKETKEIISPIVIKPEIKDSITTYVWDIKQDRKGNIWFAASDGVYRYDGKSFINITGKLISVFIFSILEDSKGNFWFGTYGSGAYYYDGKTFQNFTTQDGLAHNSVRPIYEDKDGIIWLGTEGGVSRFDPSVPLRIGGKSFQNFTTSEGLTNNDVHAIVQDKTGKMWFGTRGDMTIYDGKTFTTLTDKDGKTFKNVWAIIKDKNDNIWFGADALWRYDPSASLRAGGSAFTQIDQIGAGVIINDKKGNVLTSIGGPIFRYDEHTLSDNKPDVTVIKTKYEGRSMPFGLLVADDGSIWIRSERYSYDGKTLTLSK</sequence>
<gene>
    <name evidence="2" type="ORF">ESV85_12810</name>
</gene>
<dbReference type="RefSeq" id="WP_146918200.1">
    <property type="nucleotide sequence ID" value="NZ_VORW01000008.1"/>
</dbReference>
<comment type="caution">
    <text evidence="2">The sequence shown here is derived from an EMBL/GenBank/DDBJ whole genome shotgun (WGS) entry which is preliminary data.</text>
</comment>
<evidence type="ECO:0000256" key="1">
    <source>
        <dbReference type="SAM" id="SignalP"/>
    </source>
</evidence>
<dbReference type="EMBL" id="VORW01000008">
    <property type="protein sequence ID" value="TXE10215.1"/>
    <property type="molecule type" value="Genomic_DNA"/>
</dbReference>
<organism evidence="2 3">
    <name type="scientific">Algoriphagus aquimarinus</name>
    <dbReference type="NCBI Taxonomy" id="237018"/>
    <lineage>
        <taxon>Bacteria</taxon>
        <taxon>Pseudomonadati</taxon>
        <taxon>Bacteroidota</taxon>
        <taxon>Cytophagia</taxon>
        <taxon>Cytophagales</taxon>
        <taxon>Cyclobacteriaceae</taxon>
        <taxon>Algoriphagus</taxon>
    </lineage>
</organism>
<feature type="chain" id="PRO_5022663346" evidence="1">
    <location>
        <begin position="22"/>
        <end position="338"/>
    </location>
</feature>
<dbReference type="SUPFAM" id="SSF63829">
    <property type="entry name" value="Calcium-dependent phosphotriesterase"/>
    <property type="match status" value="1"/>
</dbReference>
<reference evidence="2 3" key="1">
    <citation type="submission" date="2019-08" db="EMBL/GenBank/DDBJ databases">
        <title>Genomes sequence of Algoriphagus aquimarinus ACAM450.</title>
        <authorList>
            <person name="Bowman J.P."/>
        </authorList>
    </citation>
    <scope>NUCLEOTIDE SEQUENCE [LARGE SCALE GENOMIC DNA]</scope>
    <source>
        <strain evidence="2 3">ACAM 450</strain>
    </source>
</reference>
<protein>
    <submittedName>
        <fullName evidence="2">Histidine kinase</fullName>
    </submittedName>
</protein>
<evidence type="ECO:0000313" key="3">
    <source>
        <dbReference type="Proteomes" id="UP000321935"/>
    </source>
</evidence>
<dbReference type="PROSITE" id="PS51257">
    <property type="entry name" value="PROKAR_LIPOPROTEIN"/>
    <property type="match status" value="1"/>
</dbReference>
<name>A0A5C7AUN1_9BACT</name>
<dbReference type="Proteomes" id="UP000321935">
    <property type="component" value="Unassembled WGS sequence"/>
</dbReference>
<evidence type="ECO:0000313" key="2">
    <source>
        <dbReference type="EMBL" id="TXE10215.1"/>
    </source>
</evidence>
<dbReference type="Pfam" id="PF07494">
    <property type="entry name" value="Reg_prop"/>
    <property type="match status" value="5"/>
</dbReference>
<keyword evidence="1" id="KW-0732">Signal</keyword>
<dbReference type="GO" id="GO:0016301">
    <property type="term" value="F:kinase activity"/>
    <property type="evidence" value="ECO:0007669"/>
    <property type="project" value="UniProtKB-KW"/>
</dbReference>
<dbReference type="OrthoDB" id="799853at2"/>
<keyword evidence="2" id="KW-0808">Transferase</keyword>
<dbReference type="InterPro" id="IPR011110">
    <property type="entry name" value="Reg_prop"/>
</dbReference>
<dbReference type="AlphaFoldDB" id="A0A5C7AUN1"/>
<feature type="signal peptide" evidence="1">
    <location>
        <begin position="1"/>
        <end position="21"/>
    </location>
</feature>
<proteinExistence type="predicted"/>
<accession>A0A5C7AUN1</accession>
<keyword evidence="2" id="KW-0418">Kinase</keyword>
<dbReference type="InterPro" id="IPR015943">
    <property type="entry name" value="WD40/YVTN_repeat-like_dom_sf"/>
</dbReference>